<dbReference type="OrthoDB" id="10057854at2759"/>
<dbReference type="AlphaFoldDB" id="A0A4C1WM52"/>
<evidence type="ECO:0000313" key="2">
    <source>
        <dbReference type="Proteomes" id="UP000299102"/>
    </source>
</evidence>
<evidence type="ECO:0000313" key="1">
    <source>
        <dbReference type="EMBL" id="GBP52103.1"/>
    </source>
</evidence>
<dbReference type="EMBL" id="BGZK01000595">
    <property type="protein sequence ID" value="GBP52103.1"/>
    <property type="molecule type" value="Genomic_DNA"/>
</dbReference>
<sequence>MPSTLLETAKDGRVTSLQSERINRLNRIHDRLVCEATEEREHRPSVIRNRLTDETSERRQHRLDVINKRIGTELPSTYAKTAAVERKRKRQRQNRLNPTRRNWVLRKDEIIFAINVFEDVLYSICRKIFYPKQRCDLQTSYPPSELVEMNKIVTCSRCSANIKKRKVPSQA</sequence>
<accession>A0A4C1WM52</accession>
<dbReference type="Proteomes" id="UP000299102">
    <property type="component" value="Unassembled WGS sequence"/>
</dbReference>
<organism evidence="1 2">
    <name type="scientific">Eumeta variegata</name>
    <name type="common">Bagworm moth</name>
    <name type="synonym">Eumeta japonica</name>
    <dbReference type="NCBI Taxonomy" id="151549"/>
    <lineage>
        <taxon>Eukaryota</taxon>
        <taxon>Metazoa</taxon>
        <taxon>Ecdysozoa</taxon>
        <taxon>Arthropoda</taxon>
        <taxon>Hexapoda</taxon>
        <taxon>Insecta</taxon>
        <taxon>Pterygota</taxon>
        <taxon>Neoptera</taxon>
        <taxon>Endopterygota</taxon>
        <taxon>Lepidoptera</taxon>
        <taxon>Glossata</taxon>
        <taxon>Ditrysia</taxon>
        <taxon>Tineoidea</taxon>
        <taxon>Psychidae</taxon>
        <taxon>Oiketicinae</taxon>
        <taxon>Eumeta</taxon>
    </lineage>
</organism>
<keyword evidence="2" id="KW-1185">Reference proteome</keyword>
<protein>
    <submittedName>
        <fullName evidence="1">Uncharacterized protein</fullName>
    </submittedName>
</protein>
<gene>
    <name evidence="1" type="ORF">EVAR_42006_1</name>
</gene>
<proteinExistence type="predicted"/>
<comment type="caution">
    <text evidence="1">The sequence shown here is derived from an EMBL/GenBank/DDBJ whole genome shotgun (WGS) entry which is preliminary data.</text>
</comment>
<reference evidence="1 2" key="1">
    <citation type="journal article" date="2019" name="Commun. Biol.">
        <title>The bagworm genome reveals a unique fibroin gene that provides high tensile strength.</title>
        <authorList>
            <person name="Kono N."/>
            <person name="Nakamura H."/>
            <person name="Ohtoshi R."/>
            <person name="Tomita M."/>
            <person name="Numata K."/>
            <person name="Arakawa K."/>
        </authorList>
    </citation>
    <scope>NUCLEOTIDE SEQUENCE [LARGE SCALE GENOMIC DNA]</scope>
</reference>
<name>A0A4C1WM52_EUMVA</name>